<accession>A0A6I4UI12</accession>
<comment type="caution">
    <text evidence="1">The sequence shown here is derived from an EMBL/GenBank/DDBJ whole genome shotgun (WGS) entry which is preliminary data.</text>
</comment>
<sequence>MALACDLVRHFDDLLAVGWAPAGSVIGRRFFESVTTAWLDGGPFPALGLTAFVEAPDGALQSVGLAFWIDRELRIEPPLSADRVAATRLAIRLVNHLVLIGELEADDHITAPDGTRLVLRPSRERALISVWRE</sequence>
<dbReference type="EMBL" id="WTYB01000002">
    <property type="protein sequence ID" value="MXP38751.1"/>
    <property type="molecule type" value="Genomic_DNA"/>
</dbReference>
<name>A0A6I4UI12_9SPHN</name>
<protein>
    <submittedName>
        <fullName evidence="1">Uncharacterized protein</fullName>
    </submittedName>
</protein>
<reference evidence="1 2" key="1">
    <citation type="submission" date="2019-12" db="EMBL/GenBank/DDBJ databases">
        <title>Genomic-based taxomic classification of the family Erythrobacteraceae.</title>
        <authorList>
            <person name="Xu L."/>
        </authorList>
    </citation>
    <scope>NUCLEOTIDE SEQUENCE [LARGE SCALE GENOMIC DNA]</scope>
    <source>
        <strain evidence="1 2">JCM 10282</strain>
    </source>
</reference>
<organism evidence="1 2">
    <name type="scientific">Erythrobacter ramosus</name>
    <dbReference type="NCBI Taxonomy" id="35811"/>
    <lineage>
        <taxon>Bacteria</taxon>
        <taxon>Pseudomonadati</taxon>
        <taxon>Pseudomonadota</taxon>
        <taxon>Alphaproteobacteria</taxon>
        <taxon>Sphingomonadales</taxon>
        <taxon>Erythrobacteraceae</taxon>
        <taxon>Erythrobacter/Porphyrobacter group</taxon>
        <taxon>Erythrobacter</taxon>
    </lineage>
</organism>
<dbReference type="RefSeq" id="WP_183363621.1">
    <property type="nucleotide sequence ID" value="NZ_JACICE010000002.1"/>
</dbReference>
<dbReference type="AlphaFoldDB" id="A0A6I4UI12"/>
<gene>
    <name evidence="1" type="ORF">GRI59_09045</name>
</gene>
<evidence type="ECO:0000313" key="1">
    <source>
        <dbReference type="EMBL" id="MXP38751.1"/>
    </source>
</evidence>
<dbReference type="Proteomes" id="UP000430021">
    <property type="component" value="Unassembled WGS sequence"/>
</dbReference>
<proteinExistence type="predicted"/>
<evidence type="ECO:0000313" key="2">
    <source>
        <dbReference type="Proteomes" id="UP000430021"/>
    </source>
</evidence>